<keyword evidence="6 11" id="KW-0798">TonB box</keyword>
<evidence type="ECO:0000256" key="2">
    <source>
        <dbReference type="ARBA" id="ARBA00022448"/>
    </source>
</evidence>
<evidence type="ECO:0000256" key="9">
    <source>
        <dbReference type="PROSITE-ProRule" id="PRU01360"/>
    </source>
</evidence>
<gene>
    <name evidence="15" type="ORF">C1E24_15345</name>
</gene>
<keyword evidence="4 9" id="KW-0812">Transmembrane</keyword>
<name>A0A5R9Q0Q0_9GAMM</name>
<keyword evidence="5 12" id="KW-0732">Signal</keyword>
<dbReference type="Proteomes" id="UP000309186">
    <property type="component" value="Unassembled WGS sequence"/>
</dbReference>
<dbReference type="Gene3D" id="2.40.170.20">
    <property type="entry name" value="TonB-dependent receptor, beta-barrel domain"/>
    <property type="match status" value="1"/>
</dbReference>
<evidence type="ECO:0000256" key="11">
    <source>
        <dbReference type="RuleBase" id="RU003357"/>
    </source>
</evidence>
<dbReference type="InterPro" id="IPR037066">
    <property type="entry name" value="Plug_dom_sf"/>
</dbReference>
<feature type="domain" description="TonB-dependent receptor-like beta-barrel" evidence="13">
    <location>
        <begin position="223"/>
        <end position="716"/>
    </location>
</feature>
<evidence type="ECO:0000313" key="15">
    <source>
        <dbReference type="EMBL" id="TLX46136.1"/>
    </source>
</evidence>
<evidence type="ECO:0000256" key="7">
    <source>
        <dbReference type="ARBA" id="ARBA00023136"/>
    </source>
</evidence>
<evidence type="ECO:0000259" key="14">
    <source>
        <dbReference type="Pfam" id="PF07715"/>
    </source>
</evidence>
<feature type="chain" id="PRO_5024339649" evidence="12">
    <location>
        <begin position="26"/>
        <end position="746"/>
    </location>
</feature>
<feature type="short sequence motif" description="TonB C-terminal box" evidence="10">
    <location>
        <begin position="729"/>
        <end position="746"/>
    </location>
</feature>
<keyword evidence="2 9" id="KW-0813">Transport</keyword>
<evidence type="ECO:0000256" key="8">
    <source>
        <dbReference type="ARBA" id="ARBA00023237"/>
    </source>
</evidence>
<dbReference type="Pfam" id="PF00593">
    <property type="entry name" value="TonB_dep_Rec_b-barrel"/>
    <property type="match status" value="1"/>
</dbReference>
<dbReference type="PROSITE" id="PS52016">
    <property type="entry name" value="TONB_DEPENDENT_REC_3"/>
    <property type="match status" value="1"/>
</dbReference>
<keyword evidence="7 9" id="KW-0472">Membrane</keyword>
<comment type="subcellular location">
    <subcellularLocation>
        <location evidence="1 9">Cell outer membrane</location>
        <topology evidence="1 9">Multi-pass membrane protein</topology>
    </subcellularLocation>
</comment>
<evidence type="ECO:0000256" key="10">
    <source>
        <dbReference type="PROSITE-ProRule" id="PRU10144"/>
    </source>
</evidence>
<comment type="similarity">
    <text evidence="9 11">Belongs to the TonB-dependent receptor family.</text>
</comment>
<dbReference type="RefSeq" id="WP_138482903.1">
    <property type="nucleotide sequence ID" value="NZ_PPSW01000025.1"/>
</dbReference>
<accession>A0A5R9Q0Q0</accession>
<protein>
    <submittedName>
        <fullName evidence="15">TonB-dependent receptor</fullName>
    </submittedName>
</protein>
<dbReference type="InterPro" id="IPR012910">
    <property type="entry name" value="Plug_dom"/>
</dbReference>
<sequence length="746" mass="83895">MTNNMTFKKSLLALSLSLALPTAVAQTSDETDDIEHITILSHHDKLRKEAGSATLLTEAKLEKFEHDDIHKILENVPGINIREEDGYGLRPNIGFRGVTPERSKKITILEDGVLIGPSPYSAPAAYYFPVVTRMTAVEVFKGPSAIKYGPQTVAGTINLVTRQIPEFSEGGIDLAIGSDGYQKTHAHFGSVVNNVGFLLEGVNLKADGFKDIDGGGDSGFEKNDYLAKFNYKLQNDGIDHEFGLKLSYADELSNETYLGLTEEDFAETPYRRYAATQPAQMDTKHTQVMFSHALQADDLSVTTRVYRNDYERAWRKLHGMLDQRMRPTDVKLQEILEDPTKHELEYAVITGQQDSITDGQPSLYLNMGTNDRAYYSQGLQIDTTYEYKFFGLSNKLSSGIRFHQDEIERKHFEENYAMKNGKAFDLLQDVRPATHEKEQTDAWSVYAENQVEIDALTLGLGLRGELMKMHHTVKDQPTNWQKKTTRIWLPGLSGFYQLNEQSGLLFGVHRGFVPSSPKQTQDIEVEKSTNYEFGGRFNDGISELEVVAFYNDYSNLKESCGQSNCDGQIGEEFNGGAATVYGLETQFSQTYPLNLQIDIPYGFVYTYTDSQFDSSFNSTFAQWGNIKKGDELPYLPNHQFTFNVGLESNDWSFNLSFKYRSSMKEVAGTDYASGNEPTSYVPALVGKMVPSTTTVNISAAYELGNYGRIYAKVDNLFDEAEIVSRRPYGARSGVPRQFTLGYKYQF</sequence>
<reference evidence="15 16" key="1">
    <citation type="submission" date="2018-01" db="EMBL/GenBank/DDBJ databases">
        <title>Co-occurrence of chitin degradation, pigmentation and bioactivity in marine Pseudoalteromonas.</title>
        <authorList>
            <person name="Paulsen S."/>
            <person name="Gram L."/>
            <person name="Machado H."/>
        </authorList>
    </citation>
    <scope>NUCLEOTIDE SEQUENCE [LARGE SCALE GENOMIC DNA]</scope>
    <source>
        <strain evidence="15 16">S3663</strain>
    </source>
</reference>
<evidence type="ECO:0000259" key="13">
    <source>
        <dbReference type="Pfam" id="PF00593"/>
    </source>
</evidence>
<keyword evidence="3 9" id="KW-1134">Transmembrane beta strand</keyword>
<evidence type="ECO:0000256" key="3">
    <source>
        <dbReference type="ARBA" id="ARBA00022452"/>
    </source>
</evidence>
<evidence type="ECO:0000256" key="12">
    <source>
        <dbReference type="SAM" id="SignalP"/>
    </source>
</evidence>
<dbReference type="PANTHER" id="PTHR30442:SF0">
    <property type="entry name" value="FE(3+) DICITRATE TRANSPORT PROTEIN FECA"/>
    <property type="match status" value="1"/>
</dbReference>
<dbReference type="InterPro" id="IPR039426">
    <property type="entry name" value="TonB-dep_rcpt-like"/>
</dbReference>
<dbReference type="GO" id="GO:0009279">
    <property type="term" value="C:cell outer membrane"/>
    <property type="evidence" value="ECO:0007669"/>
    <property type="project" value="UniProtKB-SubCell"/>
</dbReference>
<evidence type="ECO:0000256" key="5">
    <source>
        <dbReference type="ARBA" id="ARBA00022729"/>
    </source>
</evidence>
<dbReference type="InterPro" id="IPR010917">
    <property type="entry name" value="TonB_rcpt_CS"/>
</dbReference>
<dbReference type="InterPro" id="IPR036942">
    <property type="entry name" value="Beta-barrel_TonB_sf"/>
</dbReference>
<dbReference type="GO" id="GO:0033214">
    <property type="term" value="P:siderophore-iron import into cell"/>
    <property type="evidence" value="ECO:0007669"/>
    <property type="project" value="TreeGrafter"/>
</dbReference>
<dbReference type="OrthoDB" id="9760494at2"/>
<evidence type="ECO:0000256" key="6">
    <source>
        <dbReference type="ARBA" id="ARBA00023077"/>
    </source>
</evidence>
<feature type="signal peptide" evidence="12">
    <location>
        <begin position="1"/>
        <end position="25"/>
    </location>
</feature>
<dbReference type="InterPro" id="IPR000531">
    <property type="entry name" value="Beta-barrel_TonB"/>
</dbReference>
<feature type="domain" description="TonB-dependent receptor plug" evidence="14">
    <location>
        <begin position="46"/>
        <end position="156"/>
    </location>
</feature>
<dbReference type="PROSITE" id="PS01156">
    <property type="entry name" value="TONB_DEPENDENT_REC_2"/>
    <property type="match status" value="1"/>
</dbReference>
<dbReference type="Pfam" id="PF07715">
    <property type="entry name" value="Plug"/>
    <property type="match status" value="1"/>
</dbReference>
<dbReference type="PANTHER" id="PTHR30442">
    <property type="entry name" value="IRON III DICITRATE TRANSPORT PROTEIN FECA"/>
    <property type="match status" value="1"/>
</dbReference>
<dbReference type="AlphaFoldDB" id="A0A5R9Q0Q0"/>
<organism evidence="15 16">
    <name type="scientific">Pseudoalteromonas phenolica</name>
    <dbReference type="NCBI Taxonomy" id="161398"/>
    <lineage>
        <taxon>Bacteria</taxon>
        <taxon>Pseudomonadati</taxon>
        <taxon>Pseudomonadota</taxon>
        <taxon>Gammaproteobacteria</taxon>
        <taxon>Alteromonadales</taxon>
        <taxon>Pseudoalteromonadaceae</taxon>
        <taxon>Pseudoalteromonas</taxon>
    </lineage>
</organism>
<keyword evidence="15" id="KW-0675">Receptor</keyword>
<proteinExistence type="inferred from homology"/>
<comment type="caution">
    <text evidence="15">The sequence shown here is derived from an EMBL/GenBank/DDBJ whole genome shotgun (WGS) entry which is preliminary data.</text>
</comment>
<dbReference type="EMBL" id="PPSW01000025">
    <property type="protein sequence ID" value="TLX46136.1"/>
    <property type="molecule type" value="Genomic_DNA"/>
</dbReference>
<dbReference type="Gene3D" id="2.170.130.10">
    <property type="entry name" value="TonB-dependent receptor, plug domain"/>
    <property type="match status" value="1"/>
</dbReference>
<evidence type="ECO:0000256" key="4">
    <source>
        <dbReference type="ARBA" id="ARBA00022692"/>
    </source>
</evidence>
<evidence type="ECO:0000313" key="16">
    <source>
        <dbReference type="Proteomes" id="UP000309186"/>
    </source>
</evidence>
<evidence type="ECO:0000256" key="1">
    <source>
        <dbReference type="ARBA" id="ARBA00004571"/>
    </source>
</evidence>
<keyword evidence="8 9" id="KW-0998">Cell outer membrane</keyword>
<dbReference type="SUPFAM" id="SSF56935">
    <property type="entry name" value="Porins"/>
    <property type="match status" value="1"/>
</dbReference>